<keyword evidence="1" id="KW-0732">Signal</keyword>
<dbReference type="EMBL" id="JAGPXD010000002">
    <property type="protein sequence ID" value="KAH7367827.1"/>
    <property type="molecule type" value="Genomic_DNA"/>
</dbReference>
<sequence length="124" mass="13604">MARCNGGIDLPEPCRQVFRLMTSLLIFILCSGHCSMSPGVARLKYHRFCPRAISCCHHLAISSCPNHGSWQPVFRFQGRPFIRPVCSTLAAGGSDGRHVFCVVTAGTTWSVRLVPCMGGVQRAR</sequence>
<protein>
    <recommendedName>
        <fullName evidence="4">Secreted protein</fullName>
    </recommendedName>
</protein>
<dbReference type="Proteomes" id="UP000813385">
    <property type="component" value="Unassembled WGS sequence"/>
</dbReference>
<accession>A0A8K0X5G7</accession>
<feature type="signal peptide" evidence="1">
    <location>
        <begin position="1"/>
        <end position="32"/>
    </location>
</feature>
<organism evidence="2 3">
    <name type="scientific">Plectosphaerella cucumerina</name>
    <dbReference type="NCBI Taxonomy" id="40658"/>
    <lineage>
        <taxon>Eukaryota</taxon>
        <taxon>Fungi</taxon>
        <taxon>Dikarya</taxon>
        <taxon>Ascomycota</taxon>
        <taxon>Pezizomycotina</taxon>
        <taxon>Sordariomycetes</taxon>
        <taxon>Hypocreomycetidae</taxon>
        <taxon>Glomerellales</taxon>
        <taxon>Plectosphaerellaceae</taxon>
        <taxon>Plectosphaerella</taxon>
    </lineage>
</organism>
<proteinExistence type="predicted"/>
<evidence type="ECO:0008006" key="4">
    <source>
        <dbReference type="Google" id="ProtNLM"/>
    </source>
</evidence>
<feature type="chain" id="PRO_5035448026" description="Secreted protein" evidence="1">
    <location>
        <begin position="33"/>
        <end position="124"/>
    </location>
</feature>
<evidence type="ECO:0000313" key="2">
    <source>
        <dbReference type="EMBL" id="KAH7367827.1"/>
    </source>
</evidence>
<keyword evidence="3" id="KW-1185">Reference proteome</keyword>
<gene>
    <name evidence="2" type="ORF">B0T11DRAFT_58184</name>
</gene>
<dbReference type="AlphaFoldDB" id="A0A8K0X5G7"/>
<comment type="caution">
    <text evidence="2">The sequence shown here is derived from an EMBL/GenBank/DDBJ whole genome shotgun (WGS) entry which is preliminary data.</text>
</comment>
<name>A0A8K0X5G7_9PEZI</name>
<reference evidence="2" key="1">
    <citation type="journal article" date="2021" name="Nat. Commun.">
        <title>Genetic determinants of endophytism in the Arabidopsis root mycobiome.</title>
        <authorList>
            <person name="Mesny F."/>
            <person name="Miyauchi S."/>
            <person name="Thiergart T."/>
            <person name="Pickel B."/>
            <person name="Atanasova L."/>
            <person name="Karlsson M."/>
            <person name="Huettel B."/>
            <person name="Barry K.W."/>
            <person name="Haridas S."/>
            <person name="Chen C."/>
            <person name="Bauer D."/>
            <person name="Andreopoulos W."/>
            <person name="Pangilinan J."/>
            <person name="LaButti K."/>
            <person name="Riley R."/>
            <person name="Lipzen A."/>
            <person name="Clum A."/>
            <person name="Drula E."/>
            <person name="Henrissat B."/>
            <person name="Kohler A."/>
            <person name="Grigoriev I.V."/>
            <person name="Martin F.M."/>
            <person name="Hacquard S."/>
        </authorList>
    </citation>
    <scope>NUCLEOTIDE SEQUENCE</scope>
    <source>
        <strain evidence="2">MPI-CAGE-AT-0016</strain>
    </source>
</reference>
<evidence type="ECO:0000313" key="3">
    <source>
        <dbReference type="Proteomes" id="UP000813385"/>
    </source>
</evidence>
<evidence type="ECO:0000256" key="1">
    <source>
        <dbReference type="SAM" id="SignalP"/>
    </source>
</evidence>